<keyword evidence="1" id="KW-0620">Polyamine biosynthesis</keyword>
<dbReference type="SUPFAM" id="SSF53335">
    <property type="entry name" value="S-adenosyl-L-methionine-dependent methyltransferases"/>
    <property type="match status" value="1"/>
</dbReference>
<keyword evidence="3" id="KW-1185">Reference proteome</keyword>
<dbReference type="AlphaFoldDB" id="A0A919MRE9"/>
<evidence type="ECO:0000256" key="1">
    <source>
        <dbReference type="ARBA" id="ARBA00023115"/>
    </source>
</evidence>
<sequence>MHPRFAELDWVPTRIGEVSLRRRLEPTTQTEVYEVKLGDEYLMSSLFTVAEQELARLTLAALPDAPLDVVVGGLGLGYTARTALADDRVRSVIVVEALAPVIDWHRRDLLPQARTLTADPRTTLVEGDFFAMLRDGTGFDPAAPDRRFDAILVDIDHSPVNVLDPTHADLYTTTGLRRLGSRLRPGGAFGLWSDDAPDEAFLTVLRQCFVTATAHVVTFPNPLTGGSSANTVYVATSAG</sequence>
<accession>A0A919MRE9</accession>
<gene>
    <name evidence="2" type="ORF">Ari01nite_45960</name>
</gene>
<dbReference type="EMBL" id="BOMV01000055">
    <property type="protein sequence ID" value="GIE97131.1"/>
    <property type="molecule type" value="Genomic_DNA"/>
</dbReference>
<dbReference type="PANTHER" id="PTHR43317">
    <property type="entry name" value="THERMOSPERMINE SYNTHASE ACAULIS5"/>
    <property type="match status" value="1"/>
</dbReference>
<dbReference type="Gene3D" id="3.40.50.150">
    <property type="entry name" value="Vaccinia Virus protein VP39"/>
    <property type="match status" value="1"/>
</dbReference>
<protein>
    <submittedName>
        <fullName evidence="2">Spermidine synthase</fullName>
    </submittedName>
</protein>
<dbReference type="RefSeq" id="WP_203783764.1">
    <property type="nucleotide sequence ID" value="NZ_BOMV01000055.1"/>
</dbReference>
<name>A0A919MRE9_9ACTN</name>
<dbReference type="InterPro" id="IPR029063">
    <property type="entry name" value="SAM-dependent_MTases_sf"/>
</dbReference>
<organism evidence="2 3">
    <name type="scientific">Paractinoplanes rishiriensis</name>
    <dbReference type="NCBI Taxonomy" id="1050105"/>
    <lineage>
        <taxon>Bacteria</taxon>
        <taxon>Bacillati</taxon>
        <taxon>Actinomycetota</taxon>
        <taxon>Actinomycetes</taxon>
        <taxon>Micromonosporales</taxon>
        <taxon>Micromonosporaceae</taxon>
        <taxon>Paractinoplanes</taxon>
    </lineage>
</organism>
<evidence type="ECO:0000313" key="2">
    <source>
        <dbReference type="EMBL" id="GIE97131.1"/>
    </source>
</evidence>
<comment type="caution">
    <text evidence="2">The sequence shown here is derived from an EMBL/GenBank/DDBJ whole genome shotgun (WGS) entry which is preliminary data.</text>
</comment>
<dbReference type="GO" id="GO:0006596">
    <property type="term" value="P:polyamine biosynthetic process"/>
    <property type="evidence" value="ECO:0007669"/>
    <property type="project" value="UniProtKB-KW"/>
</dbReference>
<reference evidence="2" key="1">
    <citation type="submission" date="2021-01" db="EMBL/GenBank/DDBJ databases">
        <title>Whole genome shotgun sequence of Actinoplanes rishiriensis NBRC 108556.</title>
        <authorList>
            <person name="Komaki H."/>
            <person name="Tamura T."/>
        </authorList>
    </citation>
    <scope>NUCLEOTIDE SEQUENCE</scope>
    <source>
        <strain evidence="2">NBRC 108556</strain>
    </source>
</reference>
<proteinExistence type="predicted"/>
<evidence type="ECO:0000313" key="3">
    <source>
        <dbReference type="Proteomes" id="UP000636960"/>
    </source>
</evidence>
<dbReference type="Proteomes" id="UP000636960">
    <property type="component" value="Unassembled WGS sequence"/>
</dbReference>
<dbReference type="PANTHER" id="PTHR43317:SF3">
    <property type="entry name" value="BLR2883 PROTEIN"/>
    <property type="match status" value="1"/>
</dbReference>